<dbReference type="Proteomes" id="UP000292781">
    <property type="component" value="Unassembled WGS sequence"/>
</dbReference>
<comment type="caution">
    <text evidence="1">The sequence shown here is derived from an EMBL/GenBank/DDBJ whole genome shotgun (WGS) entry which is preliminary data.</text>
</comment>
<name>A0A4V2KSN9_9HYPH</name>
<dbReference type="OrthoDB" id="9808290at2"/>
<dbReference type="RefSeq" id="WP_131311343.1">
    <property type="nucleotide sequence ID" value="NZ_SJFN01000040.1"/>
</dbReference>
<dbReference type="Pfam" id="PF02643">
    <property type="entry name" value="DUF192"/>
    <property type="match status" value="1"/>
</dbReference>
<dbReference type="Gene3D" id="2.60.120.1140">
    <property type="entry name" value="Protein of unknown function DUF192"/>
    <property type="match status" value="1"/>
</dbReference>
<protein>
    <submittedName>
        <fullName evidence="1">DUF192 domain-containing protein</fullName>
    </submittedName>
</protein>
<keyword evidence="2" id="KW-1185">Reference proteome</keyword>
<organism evidence="1 2">
    <name type="scientific">Siculibacillus lacustris</name>
    <dbReference type="NCBI Taxonomy" id="1549641"/>
    <lineage>
        <taxon>Bacteria</taxon>
        <taxon>Pseudomonadati</taxon>
        <taxon>Pseudomonadota</taxon>
        <taxon>Alphaproteobacteria</taxon>
        <taxon>Hyphomicrobiales</taxon>
        <taxon>Ancalomicrobiaceae</taxon>
        <taxon>Siculibacillus</taxon>
    </lineage>
</organism>
<dbReference type="EMBL" id="SJFN01000040">
    <property type="protein sequence ID" value="TBW33704.1"/>
    <property type="molecule type" value="Genomic_DNA"/>
</dbReference>
<evidence type="ECO:0000313" key="2">
    <source>
        <dbReference type="Proteomes" id="UP000292781"/>
    </source>
</evidence>
<sequence length="134" mass="14586">MSAETPAAGDRLEIHTAAGPRAFSVELVDTEATRGQGLMFRTQMATDHGMLFDFRREEPVYFWMKNTYLPLDMVFIRADGTIRSIAKDTTPLSEAPIGSGGPVRYVLEVVAGTAARLGVAPGDRVVHARIRPAP</sequence>
<accession>A0A4V2KSN9</accession>
<reference evidence="1 2" key="1">
    <citation type="submission" date="2019-02" db="EMBL/GenBank/DDBJ databases">
        <title>Siculibacillus lacustris gen. nov., sp. nov., a new rosette-forming bacterium isolated from a freshwater crater lake (Lake St. Ana, Romania).</title>
        <authorList>
            <person name="Felfoldi T."/>
            <person name="Marton Z."/>
            <person name="Szabo A."/>
            <person name="Mentes A."/>
            <person name="Boka K."/>
            <person name="Marialigeti K."/>
            <person name="Mathe I."/>
            <person name="Koncz M."/>
            <person name="Schumann P."/>
            <person name="Toth E."/>
        </authorList>
    </citation>
    <scope>NUCLEOTIDE SEQUENCE [LARGE SCALE GENOMIC DNA]</scope>
    <source>
        <strain evidence="1 2">SA-279</strain>
    </source>
</reference>
<dbReference type="AlphaFoldDB" id="A0A4V2KSN9"/>
<dbReference type="InterPro" id="IPR038695">
    <property type="entry name" value="Saro_0823-like_sf"/>
</dbReference>
<dbReference type="PANTHER" id="PTHR37953:SF1">
    <property type="entry name" value="UPF0127 PROTEIN MJ1496"/>
    <property type="match status" value="1"/>
</dbReference>
<gene>
    <name evidence="1" type="ORF">EYW49_19695</name>
</gene>
<dbReference type="PANTHER" id="PTHR37953">
    <property type="entry name" value="UPF0127 PROTEIN MJ1496"/>
    <property type="match status" value="1"/>
</dbReference>
<proteinExistence type="predicted"/>
<dbReference type="InterPro" id="IPR003795">
    <property type="entry name" value="DUF192"/>
</dbReference>
<evidence type="ECO:0000313" key="1">
    <source>
        <dbReference type="EMBL" id="TBW33704.1"/>
    </source>
</evidence>